<proteinExistence type="inferred from homology"/>
<keyword evidence="10" id="KW-0505">Motor protein</keyword>
<evidence type="ECO:0000256" key="4">
    <source>
        <dbReference type="ARBA" id="ARBA00022490"/>
    </source>
</evidence>
<keyword evidence="6" id="KW-0509">mRNA transport</keyword>
<evidence type="ECO:0000256" key="9">
    <source>
        <dbReference type="ARBA" id="ARBA00023242"/>
    </source>
</evidence>
<accession>A0A4Z2DS51</accession>
<comment type="similarity">
    <text evidence="10">Belongs to the dynein light chain family.</text>
</comment>
<dbReference type="EMBL" id="SKCS01000053">
    <property type="protein sequence ID" value="TNN19247.1"/>
    <property type="molecule type" value="Genomic_DNA"/>
</dbReference>
<evidence type="ECO:0000256" key="3">
    <source>
        <dbReference type="ARBA" id="ARBA00022448"/>
    </source>
</evidence>
<evidence type="ECO:0000256" key="8">
    <source>
        <dbReference type="ARBA" id="ARBA00023212"/>
    </source>
</evidence>
<comment type="caution">
    <text evidence="11">The sequence shown here is derived from an EMBL/GenBank/DDBJ whole genome shotgun (WGS) entry which is preliminary data.</text>
</comment>
<keyword evidence="4 10" id="KW-0963">Cytoplasm</keyword>
<keyword evidence="12" id="KW-1185">Reference proteome</keyword>
<dbReference type="AlphaFoldDB" id="A0A4Z2DS51"/>
<evidence type="ECO:0000256" key="10">
    <source>
        <dbReference type="RuleBase" id="RU365010"/>
    </source>
</evidence>
<evidence type="ECO:0000256" key="2">
    <source>
        <dbReference type="ARBA" id="ARBA00004245"/>
    </source>
</evidence>
<name>A0A4Z2DS51_SCHJA</name>
<dbReference type="GO" id="GO:0005868">
    <property type="term" value="C:cytoplasmic dynein complex"/>
    <property type="evidence" value="ECO:0007669"/>
    <property type="project" value="TreeGrafter"/>
</dbReference>
<evidence type="ECO:0000256" key="7">
    <source>
        <dbReference type="ARBA" id="ARBA00022927"/>
    </source>
</evidence>
<keyword evidence="11" id="KW-0282">Flagellum</keyword>
<reference evidence="11 12" key="1">
    <citation type="submission" date="2019-03" db="EMBL/GenBank/DDBJ databases">
        <title>An improved genome assembly of the fluke Schistosoma japonicum.</title>
        <authorList>
            <person name="Hu W."/>
            <person name="Luo F."/>
            <person name="Yin M."/>
            <person name="Mo X."/>
            <person name="Sun C."/>
            <person name="Wu Q."/>
            <person name="Zhu B."/>
            <person name="Xiang M."/>
            <person name="Wang J."/>
            <person name="Wang Y."/>
            <person name="Zhang T."/>
            <person name="Xu B."/>
            <person name="Zheng H."/>
            <person name="Feng Z."/>
        </authorList>
    </citation>
    <scope>NUCLEOTIDE SEQUENCE [LARGE SCALE GENOMIC DNA]</scope>
    <source>
        <strain evidence="11">HuSjv2</strain>
        <tissue evidence="11">Worms</tissue>
    </source>
</reference>
<keyword evidence="11" id="KW-0966">Cell projection</keyword>
<keyword evidence="11" id="KW-0969">Cilium</keyword>
<protein>
    <recommendedName>
        <fullName evidence="10">Dynein light chain</fullName>
    </recommendedName>
</protein>
<organism evidence="11 12">
    <name type="scientific">Schistosoma japonicum</name>
    <name type="common">Blood fluke</name>
    <dbReference type="NCBI Taxonomy" id="6182"/>
    <lineage>
        <taxon>Eukaryota</taxon>
        <taxon>Metazoa</taxon>
        <taxon>Spiralia</taxon>
        <taxon>Lophotrochozoa</taxon>
        <taxon>Platyhelminthes</taxon>
        <taxon>Trematoda</taxon>
        <taxon>Digenea</taxon>
        <taxon>Strigeidida</taxon>
        <taxon>Schistosomatoidea</taxon>
        <taxon>Schistosomatidae</taxon>
        <taxon>Schistosoma</taxon>
    </lineage>
</organism>
<dbReference type="SUPFAM" id="SSF54648">
    <property type="entry name" value="DLC"/>
    <property type="match status" value="1"/>
</dbReference>
<dbReference type="Pfam" id="PF01221">
    <property type="entry name" value="Dynein_light"/>
    <property type="match status" value="1"/>
</dbReference>
<dbReference type="PANTHER" id="PTHR11886:SF35">
    <property type="entry name" value="DYNEIN LIGHT CHAIN"/>
    <property type="match status" value="1"/>
</dbReference>
<dbReference type="InterPro" id="IPR001372">
    <property type="entry name" value="Dynein_light_chain_typ-1/2"/>
</dbReference>
<keyword evidence="10" id="KW-0243">Dynein</keyword>
<keyword evidence="7" id="KW-0653">Protein transport</keyword>
<sequence>MMEPQKVIVKSTGMPEDMQDYAIQTCLKAMKILRHDKDVASTLKRQFNDKYGRTWHCVVGSNFGSNVSHIDEGFIYFFVDRKSVLLFKTECA</sequence>
<gene>
    <name evidence="11" type="ORF">EWB00_009255</name>
</gene>
<dbReference type="CDD" id="cd21452">
    <property type="entry name" value="DLC-like_DYNLL1_DYNLL2"/>
    <property type="match status" value="1"/>
</dbReference>
<keyword evidence="5 10" id="KW-0493">Microtubule</keyword>
<dbReference type="GO" id="GO:0051028">
    <property type="term" value="P:mRNA transport"/>
    <property type="evidence" value="ECO:0007669"/>
    <property type="project" value="UniProtKB-KW"/>
</dbReference>
<dbReference type="STRING" id="6182.A0A4Z2DS51"/>
<keyword evidence="9" id="KW-0539">Nucleus</keyword>
<dbReference type="OrthoDB" id="6506078at2759"/>
<dbReference type="GO" id="GO:0045505">
    <property type="term" value="F:dynein intermediate chain binding"/>
    <property type="evidence" value="ECO:0007669"/>
    <property type="project" value="TreeGrafter"/>
</dbReference>
<evidence type="ECO:0000256" key="1">
    <source>
        <dbReference type="ARBA" id="ARBA00004123"/>
    </source>
</evidence>
<keyword evidence="3" id="KW-0813">Transport</keyword>
<dbReference type="GO" id="GO:0005874">
    <property type="term" value="C:microtubule"/>
    <property type="evidence" value="ECO:0007669"/>
    <property type="project" value="UniProtKB-KW"/>
</dbReference>
<dbReference type="InterPro" id="IPR037177">
    <property type="entry name" value="DLC_sf"/>
</dbReference>
<dbReference type="SMART" id="SM01375">
    <property type="entry name" value="Dynein_light"/>
    <property type="match status" value="1"/>
</dbReference>
<keyword evidence="8 10" id="KW-0206">Cytoskeleton</keyword>
<dbReference type="GO" id="GO:0005634">
    <property type="term" value="C:nucleus"/>
    <property type="evidence" value="ECO:0007669"/>
    <property type="project" value="UniProtKB-SubCell"/>
</dbReference>
<evidence type="ECO:0000313" key="11">
    <source>
        <dbReference type="EMBL" id="TNN19247.1"/>
    </source>
</evidence>
<dbReference type="PANTHER" id="PTHR11886">
    <property type="entry name" value="DYNEIN LIGHT CHAIN"/>
    <property type="match status" value="1"/>
</dbReference>
<dbReference type="GO" id="GO:0007017">
    <property type="term" value="P:microtubule-based process"/>
    <property type="evidence" value="ECO:0007669"/>
    <property type="project" value="InterPro"/>
</dbReference>
<dbReference type="FunFam" id="3.30.740.10:FF:000005">
    <property type="entry name" value="Dynein light chain"/>
    <property type="match status" value="1"/>
</dbReference>
<evidence type="ECO:0000313" key="12">
    <source>
        <dbReference type="Proteomes" id="UP000311919"/>
    </source>
</evidence>
<evidence type="ECO:0000256" key="6">
    <source>
        <dbReference type="ARBA" id="ARBA00022816"/>
    </source>
</evidence>
<dbReference type="GO" id="GO:0015031">
    <property type="term" value="P:protein transport"/>
    <property type="evidence" value="ECO:0007669"/>
    <property type="project" value="UniProtKB-KW"/>
</dbReference>
<dbReference type="Gene3D" id="3.30.740.10">
    <property type="entry name" value="Protein Inhibitor Of Neuronal Nitric Oxide Synthase"/>
    <property type="match status" value="1"/>
</dbReference>
<evidence type="ECO:0000256" key="5">
    <source>
        <dbReference type="ARBA" id="ARBA00022701"/>
    </source>
</evidence>
<comment type="subcellular location">
    <subcellularLocation>
        <location evidence="2 10">Cytoplasm</location>
        <location evidence="2 10">Cytoskeleton</location>
    </subcellularLocation>
    <subcellularLocation>
        <location evidence="1">Nucleus</location>
    </subcellularLocation>
</comment>
<dbReference type="Proteomes" id="UP000311919">
    <property type="component" value="Unassembled WGS sequence"/>
</dbReference>